<dbReference type="SUPFAM" id="SSF53448">
    <property type="entry name" value="Nucleotide-diphospho-sugar transferases"/>
    <property type="match status" value="1"/>
</dbReference>
<evidence type="ECO:0000259" key="4">
    <source>
        <dbReference type="Pfam" id="PF00535"/>
    </source>
</evidence>
<reference evidence="5 6" key="1">
    <citation type="submission" date="2024-02" db="EMBL/GenBank/DDBJ databases">
        <title>Bifidobacterium honeyensis sp. nov., isolated from the comb honey.</title>
        <authorList>
            <person name="Liu W."/>
            <person name="Li Y."/>
        </authorList>
    </citation>
    <scope>NUCLEOTIDE SEQUENCE [LARGE SCALE GENOMIC DNA]</scope>
    <source>
        <strain evidence="5 6">IMAU50988</strain>
    </source>
</reference>
<dbReference type="Gene3D" id="3.90.550.10">
    <property type="entry name" value="Spore Coat Polysaccharide Biosynthesis Protein SpsA, Chain A"/>
    <property type="match status" value="1"/>
</dbReference>
<feature type="domain" description="Glycosyltransferase 2-like" evidence="4">
    <location>
        <begin position="18"/>
        <end position="185"/>
    </location>
</feature>
<organism evidence="5 6">
    <name type="scientific">Bifidobacterium favimelis</name>
    <dbReference type="NCBI Taxonomy" id="3122979"/>
    <lineage>
        <taxon>Bacteria</taxon>
        <taxon>Bacillati</taxon>
        <taxon>Actinomycetota</taxon>
        <taxon>Actinomycetes</taxon>
        <taxon>Bifidobacteriales</taxon>
        <taxon>Bifidobacteriaceae</taxon>
        <taxon>Bifidobacterium</taxon>
    </lineage>
</organism>
<dbReference type="PANTHER" id="PTHR43398">
    <property type="entry name" value="DOLICHOL-PHOSPHATE MANNOSYLTRANSFERASE SUBUNIT 1"/>
    <property type="match status" value="1"/>
</dbReference>
<dbReference type="Pfam" id="PF00535">
    <property type="entry name" value="Glycos_transf_2"/>
    <property type="match status" value="1"/>
</dbReference>
<dbReference type="InterPro" id="IPR029044">
    <property type="entry name" value="Nucleotide-diphossugar_trans"/>
</dbReference>
<keyword evidence="6" id="KW-1185">Reference proteome</keyword>
<gene>
    <name evidence="5" type="ORF">V8P97_05870</name>
</gene>
<evidence type="ECO:0000256" key="2">
    <source>
        <dbReference type="ARBA" id="ARBA00022676"/>
    </source>
</evidence>
<dbReference type="Proteomes" id="UP001373159">
    <property type="component" value="Unassembled WGS sequence"/>
</dbReference>
<comment type="similarity">
    <text evidence="1">Belongs to the glycosyltransferase 2 family.</text>
</comment>
<dbReference type="CDD" id="cd06442">
    <property type="entry name" value="DPM1_like"/>
    <property type="match status" value="1"/>
</dbReference>
<evidence type="ECO:0000313" key="5">
    <source>
        <dbReference type="EMBL" id="MEK0306986.1"/>
    </source>
</evidence>
<keyword evidence="2" id="KW-0328">Glycosyltransferase</keyword>
<proteinExistence type="inferred from homology"/>
<dbReference type="InterPro" id="IPR039528">
    <property type="entry name" value="DPM1-like"/>
</dbReference>
<dbReference type="InterPro" id="IPR001173">
    <property type="entry name" value="Glyco_trans_2-like"/>
</dbReference>
<comment type="caution">
    <text evidence="5">The sequence shown here is derived from an EMBL/GenBank/DDBJ whole genome shotgun (WGS) entry which is preliminary data.</text>
</comment>
<evidence type="ECO:0000313" key="6">
    <source>
        <dbReference type="Proteomes" id="UP001373159"/>
    </source>
</evidence>
<dbReference type="EMBL" id="JBANBB010000001">
    <property type="protein sequence ID" value="MEK0306986.1"/>
    <property type="molecule type" value="Genomic_DNA"/>
</dbReference>
<name>A0ABU8ZP15_9BIFI</name>
<dbReference type="PANTHER" id="PTHR43398:SF1">
    <property type="entry name" value="DOLICHOL-PHOSPHATE MANNOSYLTRANSFERASE SUBUNIT 1"/>
    <property type="match status" value="1"/>
</dbReference>
<evidence type="ECO:0000256" key="1">
    <source>
        <dbReference type="ARBA" id="ARBA00006739"/>
    </source>
</evidence>
<evidence type="ECO:0000256" key="3">
    <source>
        <dbReference type="ARBA" id="ARBA00022679"/>
    </source>
</evidence>
<sequence length="267" mass="29347">MQDDAGEEAVPVSGRTLVVMPTYDERGNIRSTLSGVLARCPQVDILVVDDGSPDGTGVLADGMARSDRRIRVIHRAGKQGLGPAYLEGFRWALDQGYDTICEMDMDGSHRPADLVRILAVLASDPCLDLVIGSRRVKGGRTANWPWYRDLISRGGSLYARIMLGLSARDVTAGFRAYRARILKRIPLDQVRSNGYVFQIDMLRRVLASGGHVAEVPIVFVERKVGSSKMSSSIVAEAMVQVTRWGVERLREGLRSVPRKAGCRHSGR</sequence>
<protein>
    <submittedName>
        <fullName evidence="5">Polyprenol monophosphomannose synthase</fullName>
    </submittedName>
</protein>
<keyword evidence="3" id="KW-0808">Transferase</keyword>
<dbReference type="RefSeq" id="WP_340469559.1">
    <property type="nucleotide sequence ID" value="NZ_JBANBB010000001.1"/>
</dbReference>
<accession>A0ABU8ZP15</accession>